<feature type="domain" description="Endonuclease/exonuclease/phosphatase" evidence="1">
    <location>
        <begin position="423"/>
        <end position="585"/>
    </location>
</feature>
<evidence type="ECO:0000259" key="1">
    <source>
        <dbReference type="Pfam" id="PF03372"/>
    </source>
</evidence>
<dbReference type="PANTHER" id="PTHR33710:SF48">
    <property type="entry name" value="OS02G0307075 PROTEIN"/>
    <property type="match status" value="1"/>
</dbReference>
<dbReference type="GO" id="GO:0003824">
    <property type="term" value="F:catalytic activity"/>
    <property type="evidence" value="ECO:0007669"/>
    <property type="project" value="InterPro"/>
</dbReference>
<dbReference type="PANTHER" id="PTHR33710">
    <property type="entry name" value="BNAC02G09200D PROTEIN"/>
    <property type="match status" value="1"/>
</dbReference>
<gene>
    <name evidence="2" type="ORF">NCGR_LOCUS58366</name>
</gene>
<dbReference type="InterPro" id="IPR036691">
    <property type="entry name" value="Endo/exonu/phosph_ase_sf"/>
</dbReference>
<evidence type="ECO:0000313" key="3">
    <source>
        <dbReference type="Proteomes" id="UP000604825"/>
    </source>
</evidence>
<sequence>MNDVELRRHHPEDFIARFRRRADRDRVLASRPGGYLLPLTWRPWQRTSLATAESFNFQVVMGMLRVPLHARNVATAQIILGPSCSGIEITRLRDIPDDDDREFFVKAWCKHPDLIEDEQTISIPEPVLPVAAMGNPAPPRLLQYQVGEFRCPCAPEVVARHTDVDGTRKESVEAPERWEMMSAPRTPWTRASNFTTVNTPSPWIDRQLGSPTTGVVARFLNVAPLLLHAGVSTLEPVHVDQDWWADLAVNELSNDVSAQACVAQLLMGLDFMRRMRALWRNLFSVVDAATVMDAAAATQAALEAEVCVPMHTPLIRAGPRPRRARTPVSIPSLRRSGRIAARPRAPNATVQAQLLLLKKLGVAVAEGEHASEVEKKIKLAFRGDMSTRKREALQLFLENGIDLTTVDLNLHGPAFDYDFLPATGAAGGILLAWVRDDWVVSDINKGRFAISARFQKRGATSTPWWLTGVYGPQEDAQKVEFLAELRQFRDASLGPWLICGDFNMIYRTQDKNNDRLDRRKMARFRRFIDSVQVQEINMVCRSFSWSNRRDRPTLELLDRAFASVGWLTEFPSHTLRPLPSECSDHCPLLLTIIVFYDVQRRFRFETFWTKIPSFSGVVESAWSSTVEGADPFRRLDQKFRKVAIELRRWSNSKVGSIRLQLAVARELIFRFDEEQERRNLHDWELNMYRSLKAKTLGLASLARTITRQRSRILFLREGDANTKFYHLQACHRRRQNRIDTLREEAERWCSAGNRCLGLILARL</sequence>
<accession>A0A811RZS2</accession>
<keyword evidence="3" id="KW-1185">Reference proteome</keyword>
<comment type="caution">
    <text evidence="2">The sequence shown here is derived from an EMBL/GenBank/DDBJ whole genome shotgun (WGS) entry which is preliminary data.</text>
</comment>
<dbReference type="SUPFAM" id="SSF56219">
    <property type="entry name" value="DNase I-like"/>
    <property type="match status" value="1"/>
</dbReference>
<proteinExistence type="predicted"/>
<dbReference type="Gene3D" id="3.60.10.10">
    <property type="entry name" value="Endonuclease/exonuclease/phosphatase"/>
    <property type="match status" value="1"/>
</dbReference>
<protein>
    <recommendedName>
        <fullName evidence="1">Endonuclease/exonuclease/phosphatase domain-containing protein</fullName>
    </recommendedName>
</protein>
<dbReference type="InterPro" id="IPR005135">
    <property type="entry name" value="Endo/exonuclease/phosphatase"/>
</dbReference>
<dbReference type="AlphaFoldDB" id="A0A811RZS2"/>
<dbReference type="OrthoDB" id="764703at2759"/>
<dbReference type="Proteomes" id="UP000604825">
    <property type="component" value="Unassembled WGS sequence"/>
</dbReference>
<dbReference type="Pfam" id="PF03372">
    <property type="entry name" value="Exo_endo_phos"/>
    <property type="match status" value="1"/>
</dbReference>
<reference evidence="2" key="1">
    <citation type="submission" date="2020-10" db="EMBL/GenBank/DDBJ databases">
        <authorList>
            <person name="Han B."/>
            <person name="Lu T."/>
            <person name="Zhao Q."/>
            <person name="Huang X."/>
            <person name="Zhao Y."/>
        </authorList>
    </citation>
    <scope>NUCLEOTIDE SEQUENCE</scope>
</reference>
<organism evidence="2 3">
    <name type="scientific">Miscanthus lutarioriparius</name>
    <dbReference type="NCBI Taxonomy" id="422564"/>
    <lineage>
        <taxon>Eukaryota</taxon>
        <taxon>Viridiplantae</taxon>
        <taxon>Streptophyta</taxon>
        <taxon>Embryophyta</taxon>
        <taxon>Tracheophyta</taxon>
        <taxon>Spermatophyta</taxon>
        <taxon>Magnoliopsida</taxon>
        <taxon>Liliopsida</taxon>
        <taxon>Poales</taxon>
        <taxon>Poaceae</taxon>
        <taxon>PACMAD clade</taxon>
        <taxon>Panicoideae</taxon>
        <taxon>Andropogonodae</taxon>
        <taxon>Andropogoneae</taxon>
        <taxon>Saccharinae</taxon>
        <taxon>Miscanthus</taxon>
    </lineage>
</organism>
<name>A0A811RZS2_9POAL</name>
<dbReference type="EMBL" id="CAJGYO010000017">
    <property type="protein sequence ID" value="CAD6334268.1"/>
    <property type="molecule type" value="Genomic_DNA"/>
</dbReference>
<evidence type="ECO:0000313" key="2">
    <source>
        <dbReference type="EMBL" id="CAD6334268.1"/>
    </source>
</evidence>